<comment type="similarity">
    <text evidence="1">Belongs to the putative lipase ROG1 family.</text>
</comment>
<dbReference type="Gene3D" id="3.40.50.1820">
    <property type="entry name" value="alpha/beta hydrolase"/>
    <property type="match status" value="1"/>
</dbReference>
<keyword evidence="2" id="KW-0443">Lipid metabolism</keyword>
<dbReference type="InterPro" id="IPR007751">
    <property type="entry name" value="DUF676_lipase-like"/>
</dbReference>
<feature type="non-terminal residue" evidence="5">
    <location>
        <position position="1"/>
    </location>
</feature>
<feature type="non-terminal residue" evidence="5">
    <location>
        <position position="572"/>
    </location>
</feature>
<keyword evidence="2" id="KW-0442">Lipid degradation</keyword>
<proteinExistence type="inferred from homology"/>
<evidence type="ECO:0000256" key="1">
    <source>
        <dbReference type="ARBA" id="ARBA00007920"/>
    </source>
</evidence>
<dbReference type="PANTHER" id="PTHR12482:SF62">
    <property type="entry name" value="LIPASE ROG1-RELATED"/>
    <property type="match status" value="1"/>
</dbReference>
<dbReference type="GO" id="GO:0047372">
    <property type="term" value="F:monoacylglycerol lipase activity"/>
    <property type="evidence" value="ECO:0007669"/>
    <property type="project" value="TreeGrafter"/>
</dbReference>
<evidence type="ECO:0000313" key="5">
    <source>
        <dbReference type="EMBL" id="ODV88360.1"/>
    </source>
</evidence>
<name>A0A1E4T9C9_9ASCO</name>
<dbReference type="InterPro" id="IPR016445">
    <property type="entry name" value="Rog1_fam"/>
</dbReference>
<evidence type="ECO:0000259" key="4">
    <source>
        <dbReference type="Pfam" id="PF05057"/>
    </source>
</evidence>
<dbReference type="OrthoDB" id="5368485at2759"/>
<evidence type="ECO:0000256" key="3">
    <source>
        <dbReference type="SAM" id="MobiDB-lite"/>
    </source>
</evidence>
<dbReference type="SUPFAM" id="SSF53474">
    <property type="entry name" value="alpha/beta-Hydrolases"/>
    <property type="match status" value="1"/>
</dbReference>
<reference evidence="6" key="1">
    <citation type="submission" date="2016-02" db="EMBL/GenBank/DDBJ databases">
        <title>Comparative genomics of biotechnologically important yeasts.</title>
        <authorList>
            <consortium name="DOE Joint Genome Institute"/>
            <person name="Riley R."/>
            <person name="Haridas S."/>
            <person name="Wolfe K.H."/>
            <person name="Lopes M.R."/>
            <person name="Hittinger C.T."/>
            <person name="Goker M."/>
            <person name="Salamov A."/>
            <person name="Wisecaver J."/>
            <person name="Long T.M."/>
            <person name="Aerts A.L."/>
            <person name="Barry K."/>
            <person name="Choi C."/>
            <person name="Clum A."/>
            <person name="Coughlan A.Y."/>
            <person name="Deshpande S."/>
            <person name="Douglass A.P."/>
            <person name="Hanson S.J."/>
            <person name="Klenk H.-P."/>
            <person name="Labutti K."/>
            <person name="Lapidus A."/>
            <person name="Lindquist E."/>
            <person name="Lipzen A."/>
            <person name="Meier-Kolthoff J.P."/>
            <person name="Ohm R.A."/>
            <person name="Otillar R.P."/>
            <person name="Pangilinan J."/>
            <person name="Peng Y."/>
            <person name="Rokas A."/>
            <person name="Rosa C.A."/>
            <person name="Scheuner C."/>
            <person name="Sibirny A.A."/>
            <person name="Slot J.C."/>
            <person name="Stielow J.B."/>
            <person name="Sun H."/>
            <person name="Kurtzman C.P."/>
            <person name="Blackwell M."/>
            <person name="Jeffries T.W."/>
            <person name="Grigoriev I.V."/>
        </authorList>
    </citation>
    <scope>NUCLEOTIDE SEQUENCE [LARGE SCALE GENOMIC DNA]</scope>
    <source>
        <strain evidence="6">NRRL Y-17796</strain>
    </source>
</reference>
<dbReference type="Pfam" id="PF05057">
    <property type="entry name" value="DUF676"/>
    <property type="match status" value="1"/>
</dbReference>
<evidence type="ECO:0000256" key="2">
    <source>
        <dbReference type="ARBA" id="ARBA00022963"/>
    </source>
</evidence>
<dbReference type="InterPro" id="IPR044294">
    <property type="entry name" value="Lipase-like"/>
</dbReference>
<organism evidence="5 6">
    <name type="scientific">Tortispora caseinolytica NRRL Y-17796</name>
    <dbReference type="NCBI Taxonomy" id="767744"/>
    <lineage>
        <taxon>Eukaryota</taxon>
        <taxon>Fungi</taxon>
        <taxon>Dikarya</taxon>
        <taxon>Ascomycota</taxon>
        <taxon>Saccharomycotina</taxon>
        <taxon>Trigonopsidomycetes</taxon>
        <taxon>Trigonopsidales</taxon>
        <taxon>Trigonopsidaceae</taxon>
        <taxon>Tortispora</taxon>
    </lineage>
</organism>
<feature type="region of interest" description="Disordered" evidence="3">
    <location>
        <begin position="382"/>
        <end position="402"/>
    </location>
</feature>
<feature type="domain" description="DUF676" evidence="4">
    <location>
        <begin position="166"/>
        <end position="361"/>
    </location>
</feature>
<gene>
    <name evidence="5" type="ORF">CANCADRAFT_16578</name>
</gene>
<dbReference type="GO" id="GO:0016042">
    <property type="term" value="P:lipid catabolic process"/>
    <property type="evidence" value="ECO:0007669"/>
    <property type="project" value="UniProtKB-KW"/>
</dbReference>
<dbReference type="PANTHER" id="PTHR12482">
    <property type="entry name" value="LIPASE ROG1-RELATED-RELATED"/>
    <property type="match status" value="1"/>
</dbReference>
<dbReference type="Proteomes" id="UP000095023">
    <property type="component" value="Unassembled WGS sequence"/>
</dbReference>
<evidence type="ECO:0000313" key="6">
    <source>
        <dbReference type="Proteomes" id="UP000095023"/>
    </source>
</evidence>
<accession>A0A1E4T9C9</accession>
<dbReference type="PIRSF" id="PIRSF005412">
    <property type="entry name" value="UCP005412_abhydr"/>
    <property type="match status" value="1"/>
</dbReference>
<sequence length="572" mass="63537">LYQAHGKVKIGQVHRYQIFYTPSRDAVANIKSLHLRVRNEENIALRGLYFSGPFLLYAHVYPEQFNPFRKSPPNLCPSFNPTIRPAQSFHTDLPVPSKDGTHVWIVDIVSQLIFSRGSEVAFSLTIGHTKEDTANLLPQDGSASPALQAVHKDTLDLWNLPVVVPSKPLHLVVLSHGLYSNTSADMLFLKEFIDSAVAKTGEAVAVRGYFDNAGLTERGVKYLGRRLAKHIHDKLMTPDVTKISFIGHSLGGLVMTYAIAYLNVHYPSVFKQAEPINFITLASPLLGLTGENPMYVKLGLDIGVLGRTGQDLGLTWRPSLTAKHPVLKVLPTGPAAEILRRFHRRTVYANVVNDGIVPLRTSSLLFLDYRALRRAHKIKQEESKRRASVEVTKASPNASKDENPIVSFFQPLGSLFSSLIRPQGGGSKIPSAILSAQTVGAEGGEDDGGALPPKANVLVSATAVLNPPLPDNKFIMDPSSRRETIFHDRVYFPEDIPPPKLKRTHSDDPTDDSHLRARTEEKIARKWHTGMAWRKVLVHLEPDAHNNMIVRRMFANAYGWPVLEHLVQEHFA</sequence>
<keyword evidence="6" id="KW-1185">Reference proteome</keyword>
<protein>
    <recommendedName>
        <fullName evidence="4">DUF676 domain-containing protein</fullName>
    </recommendedName>
</protein>
<dbReference type="EMBL" id="KV453844">
    <property type="protein sequence ID" value="ODV88360.1"/>
    <property type="molecule type" value="Genomic_DNA"/>
</dbReference>
<dbReference type="InterPro" id="IPR029058">
    <property type="entry name" value="AB_hydrolase_fold"/>
</dbReference>
<dbReference type="AlphaFoldDB" id="A0A1E4T9C9"/>